<reference evidence="5" key="1">
    <citation type="journal article" date="2023" name="Plant J.">
        <title>Genome sequences and population genomics provide insights into the demographic history, inbreeding, and mutation load of two 'living fossil' tree species of Dipteronia.</title>
        <authorList>
            <person name="Feng Y."/>
            <person name="Comes H.P."/>
            <person name="Chen J."/>
            <person name="Zhu S."/>
            <person name="Lu R."/>
            <person name="Zhang X."/>
            <person name="Li P."/>
            <person name="Qiu J."/>
            <person name="Olsen K.M."/>
            <person name="Qiu Y."/>
        </authorList>
    </citation>
    <scope>NUCLEOTIDE SEQUENCE</scope>
    <source>
        <strain evidence="5">NBL</strain>
    </source>
</reference>
<accession>A0AAE0B4J8</accession>
<dbReference type="Pfam" id="PF02902">
    <property type="entry name" value="Peptidase_C48"/>
    <property type="match status" value="1"/>
</dbReference>
<keyword evidence="6" id="KW-1185">Reference proteome</keyword>
<feature type="region of interest" description="Disordered" evidence="3">
    <location>
        <begin position="1"/>
        <end position="23"/>
    </location>
</feature>
<evidence type="ECO:0000259" key="4">
    <source>
        <dbReference type="Pfam" id="PF02902"/>
    </source>
</evidence>
<dbReference type="GO" id="GO:0008234">
    <property type="term" value="F:cysteine-type peptidase activity"/>
    <property type="evidence" value="ECO:0007669"/>
    <property type="project" value="InterPro"/>
</dbReference>
<evidence type="ECO:0000313" key="6">
    <source>
        <dbReference type="Proteomes" id="UP001281410"/>
    </source>
</evidence>
<dbReference type="GO" id="GO:0006508">
    <property type="term" value="P:proteolysis"/>
    <property type="evidence" value="ECO:0007669"/>
    <property type="project" value="UniProtKB-KW"/>
</dbReference>
<gene>
    <name evidence="5" type="ORF">Dsin_001532</name>
</gene>
<feature type="region of interest" description="Disordered" evidence="3">
    <location>
        <begin position="130"/>
        <end position="225"/>
    </location>
</feature>
<dbReference type="EMBL" id="JANJYJ010000001">
    <property type="protein sequence ID" value="KAK3229651.1"/>
    <property type="molecule type" value="Genomic_DNA"/>
</dbReference>
<evidence type="ECO:0000256" key="3">
    <source>
        <dbReference type="SAM" id="MobiDB-lite"/>
    </source>
</evidence>
<keyword evidence="1" id="KW-0645">Protease</keyword>
<evidence type="ECO:0000313" key="5">
    <source>
        <dbReference type="EMBL" id="KAK3229651.1"/>
    </source>
</evidence>
<dbReference type="InterPro" id="IPR003653">
    <property type="entry name" value="Peptidase_C48_C"/>
</dbReference>
<evidence type="ECO:0000256" key="1">
    <source>
        <dbReference type="ARBA" id="ARBA00022670"/>
    </source>
</evidence>
<dbReference type="Proteomes" id="UP001281410">
    <property type="component" value="Unassembled WGS sequence"/>
</dbReference>
<evidence type="ECO:0000256" key="2">
    <source>
        <dbReference type="ARBA" id="ARBA00022801"/>
    </source>
</evidence>
<comment type="caution">
    <text evidence="5">The sequence shown here is derived from an EMBL/GenBank/DDBJ whole genome shotgun (WGS) entry which is preliminary data.</text>
</comment>
<sequence>MAARTKRQRTSPDMSPVGDDLTDSSRIMSAMSDRFEDIVKKEIKKEISAMEDRLNPRLTRVEASLVQLVNQHHQTTPELHNFSMLVHQHFESRRVHNTAEVQWDYVGSLNVGGDGTIGKGVSEGDATFTEALDGGDGTVGKGVDERDATLTEANDGGDGNVGKRVGERDATLAEALDGGDGTIGKGDVGGNGSHGRGDNDQGGLGSTLGGGDGTYSEGIVGGDDTHSEGHQIMVQNILLQEGIVVQTPPPSEDDTSMVDYLAVKNEYEHYLKIRSRYMNSPYVDPFREPYMEKQKLKTNYSRFKRSLKDTTLNIGVDCYATKQFFLELESPTCWLYNEAKLCKEWKKFQPSEDALLTVGDPDGHWILCLIDLDKRNACIYDPLHRQKKIATCQKQITPLLRFIPAILQEFGYFQQKGIPPNRAMFSVQ</sequence>
<keyword evidence="2" id="KW-0378">Hydrolase</keyword>
<proteinExistence type="predicted"/>
<protein>
    <recommendedName>
        <fullName evidence="4">Ubiquitin-like protease family profile domain-containing protein</fullName>
    </recommendedName>
</protein>
<name>A0AAE0B4J8_9ROSI</name>
<organism evidence="5 6">
    <name type="scientific">Dipteronia sinensis</name>
    <dbReference type="NCBI Taxonomy" id="43782"/>
    <lineage>
        <taxon>Eukaryota</taxon>
        <taxon>Viridiplantae</taxon>
        <taxon>Streptophyta</taxon>
        <taxon>Embryophyta</taxon>
        <taxon>Tracheophyta</taxon>
        <taxon>Spermatophyta</taxon>
        <taxon>Magnoliopsida</taxon>
        <taxon>eudicotyledons</taxon>
        <taxon>Gunneridae</taxon>
        <taxon>Pentapetalae</taxon>
        <taxon>rosids</taxon>
        <taxon>malvids</taxon>
        <taxon>Sapindales</taxon>
        <taxon>Sapindaceae</taxon>
        <taxon>Hippocastanoideae</taxon>
        <taxon>Acereae</taxon>
        <taxon>Dipteronia</taxon>
    </lineage>
</organism>
<feature type="domain" description="Ubiquitin-like protease family profile" evidence="4">
    <location>
        <begin position="362"/>
        <end position="411"/>
    </location>
</feature>
<feature type="compositionally biased region" description="Gly residues" evidence="3">
    <location>
        <begin position="178"/>
        <end position="213"/>
    </location>
</feature>
<dbReference type="AlphaFoldDB" id="A0AAE0B4J8"/>